<dbReference type="Pfam" id="PF04233">
    <property type="entry name" value="Phage_Mu_F"/>
    <property type="match status" value="1"/>
</dbReference>
<dbReference type="InterPro" id="IPR006528">
    <property type="entry name" value="Phage_head_morphogenesis_dom"/>
</dbReference>
<keyword evidence="3" id="KW-1185">Reference proteome</keyword>
<evidence type="ECO:0000313" key="3">
    <source>
        <dbReference type="Proteomes" id="UP000460626"/>
    </source>
</evidence>
<dbReference type="RefSeq" id="WP_131453522.1">
    <property type="nucleotide sequence ID" value="NZ_BMJK01000002.1"/>
</dbReference>
<dbReference type="EMBL" id="WTYH01000001">
    <property type="protein sequence ID" value="MXO94287.1"/>
    <property type="molecule type" value="Genomic_DNA"/>
</dbReference>
<evidence type="ECO:0000259" key="1">
    <source>
        <dbReference type="Pfam" id="PF04233"/>
    </source>
</evidence>
<dbReference type="Proteomes" id="UP000460626">
    <property type="component" value="Unassembled WGS sequence"/>
</dbReference>
<proteinExistence type="predicted"/>
<dbReference type="GO" id="GO:0008237">
    <property type="term" value="F:metallopeptidase activity"/>
    <property type="evidence" value="ECO:0007669"/>
    <property type="project" value="InterPro"/>
</dbReference>
<protein>
    <recommendedName>
        <fullName evidence="1">Phage head morphogenesis domain-containing protein</fullName>
    </recommendedName>
</protein>
<dbReference type="InterPro" id="IPR024079">
    <property type="entry name" value="MetalloPept_cat_dom_sf"/>
</dbReference>
<reference evidence="2 3" key="1">
    <citation type="submission" date="2019-12" db="EMBL/GenBank/DDBJ databases">
        <title>Genomic-based taxomic classification of the family Erythrobacteraceae.</title>
        <authorList>
            <person name="Xu L."/>
        </authorList>
    </citation>
    <scope>NUCLEOTIDE SEQUENCE [LARGE SCALE GENOMIC DNA]</scope>
    <source>
        <strain evidence="2 3">RC4-10-4</strain>
    </source>
</reference>
<dbReference type="Gene3D" id="3.40.390.10">
    <property type="entry name" value="Collagenase (Catalytic Domain)"/>
    <property type="match status" value="1"/>
</dbReference>
<gene>
    <name evidence="2" type="ORF">GRI62_11840</name>
</gene>
<organism evidence="2 3">
    <name type="scientific">Aurantiacibacter arachoides</name>
    <dbReference type="NCBI Taxonomy" id="1850444"/>
    <lineage>
        <taxon>Bacteria</taxon>
        <taxon>Pseudomonadati</taxon>
        <taxon>Pseudomonadota</taxon>
        <taxon>Alphaproteobacteria</taxon>
        <taxon>Sphingomonadales</taxon>
        <taxon>Erythrobacteraceae</taxon>
        <taxon>Aurantiacibacter</taxon>
    </lineage>
</organism>
<dbReference type="OrthoDB" id="8614104at2"/>
<comment type="caution">
    <text evidence="2">The sequence shown here is derived from an EMBL/GenBank/DDBJ whole genome shotgun (WGS) entry which is preliminary data.</text>
</comment>
<dbReference type="SUPFAM" id="SSF55486">
    <property type="entry name" value="Metalloproteases ('zincins'), catalytic domain"/>
    <property type="match status" value="1"/>
</dbReference>
<name>A0A845A5S8_9SPHN</name>
<feature type="domain" description="Phage head morphogenesis" evidence="1">
    <location>
        <begin position="150"/>
        <end position="254"/>
    </location>
</feature>
<dbReference type="NCBIfam" id="TIGR01641">
    <property type="entry name" value="phageSPP1_gp7"/>
    <property type="match status" value="1"/>
</dbReference>
<accession>A0A845A5S8</accession>
<dbReference type="AlphaFoldDB" id="A0A845A5S8"/>
<evidence type="ECO:0000313" key="2">
    <source>
        <dbReference type="EMBL" id="MXO94287.1"/>
    </source>
</evidence>
<sequence>MTTLRDLQIRHAIYRLRYANGVDEEIQKLLDRLERKVAQQIGQRLADIDERGNDLGPATTRRLNQLFEEISAINADVYGVAHDRLKANLIDLAEEEMEFAAKAVSNATGIRAQAALASPTRLASIVTDRPIQGKLLASFFKGAEAGTMNRIEEAIRDGMATGKGLEKIVREVRKEAIGMSKRSASAIVRTSITSISNHAQMEAFKRNQRVIKAWMFNAILDSKTTPICAALDKRIFPIGQGPTPARHINCRSTITAVTDLDAYGIDPDQLERDGEAKITKRPQDDDPTFEKWMADRGEAVQNQILGKTRAQLWRDGKYSLRDFIRNNREVIPLSELRRLQPVGDVISEIEIDEVLPAALAPFNPRNPNVTAETIEVQSRLALQKALRPAIEAAHKTNRFKVNEFRGNHNKLGKVNFSANFDDETVSMIAAIMPEIDAITDRFNVPRLRGLHGGAGANASASMGDGVLAINPTIFNGYAAKVGRRADAAIDTAKIEALRAEHGVAVKAMNDALGDYEEFQRRRAVVTEIAKRFEKERRAINKQAKQASINRAITNRPVSTWKVGDDVKDRPSGSQHYFSDIDKARVVMYHETAHTIHQEYKRTGYRRDVGLPPIEIELQALYNAKVRSGDLKKNAPTSYAMTNSKEWFAESFALYMMGREDLVDVDLIELIERIARGQ</sequence>